<reference evidence="2 3" key="1">
    <citation type="submission" date="2018-11" db="EMBL/GenBank/DDBJ databases">
        <authorList>
            <consortium name="Pathogen Informatics"/>
        </authorList>
    </citation>
    <scope>NUCLEOTIDE SEQUENCE [LARGE SCALE GENOMIC DNA]</scope>
    <source>
        <strain evidence="2 3">Zambia</strain>
    </source>
</reference>
<dbReference type="Proteomes" id="UP000277204">
    <property type="component" value="Unassembled WGS sequence"/>
</dbReference>
<gene>
    <name evidence="2" type="ORF">SMRZ_LOCUS10361</name>
</gene>
<feature type="region of interest" description="Disordered" evidence="1">
    <location>
        <begin position="1"/>
        <end position="21"/>
    </location>
</feature>
<dbReference type="EMBL" id="UZAI01005314">
    <property type="protein sequence ID" value="VDO90024.1"/>
    <property type="molecule type" value="Genomic_DNA"/>
</dbReference>
<dbReference type="AlphaFoldDB" id="A0A183M2T6"/>
<keyword evidence="3" id="KW-1185">Reference proteome</keyword>
<name>A0A183M2T6_9TREM</name>
<evidence type="ECO:0000313" key="2">
    <source>
        <dbReference type="EMBL" id="VDO90024.1"/>
    </source>
</evidence>
<protein>
    <submittedName>
        <fullName evidence="2">Uncharacterized protein</fullName>
    </submittedName>
</protein>
<accession>A0A183M2T6</accession>
<proteinExistence type="predicted"/>
<evidence type="ECO:0000256" key="1">
    <source>
        <dbReference type="SAM" id="MobiDB-lite"/>
    </source>
</evidence>
<organism evidence="2 3">
    <name type="scientific">Schistosoma margrebowiei</name>
    <dbReference type="NCBI Taxonomy" id="48269"/>
    <lineage>
        <taxon>Eukaryota</taxon>
        <taxon>Metazoa</taxon>
        <taxon>Spiralia</taxon>
        <taxon>Lophotrochozoa</taxon>
        <taxon>Platyhelminthes</taxon>
        <taxon>Trematoda</taxon>
        <taxon>Digenea</taxon>
        <taxon>Strigeidida</taxon>
        <taxon>Schistosomatoidea</taxon>
        <taxon>Schistosomatidae</taxon>
        <taxon>Schistosoma</taxon>
    </lineage>
</organism>
<feature type="compositionally biased region" description="Basic and acidic residues" evidence="1">
    <location>
        <begin position="1"/>
        <end position="17"/>
    </location>
</feature>
<sequence length="53" mass="6114">MTDNNHPDHSESIRETRGVSSVNRSVCADWMFGEFNSADLFHSSSKCPFYLFR</sequence>
<evidence type="ECO:0000313" key="3">
    <source>
        <dbReference type="Proteomes" id="UP000277204"/>
    </source>
</evidence>